<keyword evidence="3 8" id="KW-0812">Transmembrane</keyword>
<evidence type="ECO:0000256" key="3">
    <source>
        <dbReference type="ARBA" id="ARBA00022692"/>
    </source>
</evidence>
<comment type="caution">
    <text evidence="10">The sequence shown here is derived from an EMBL/GenBank/DDBJ whole genome shotgun (WGS) entry which is preliminary data.</text>
</comment>
<proteinExistence type="inferred from homology"/>
<feature type="compositionally biased region" description="Low complexity" evidence="7">
    <location>
        <begin position="196"/>
        <end position="215"/>
    </location>
</feature>
<keyword evidence="5 8" id="KW-0472">Membrane</keyword>
<evidence type="ECO:0000313" key="11">
    <source>
        <dbReference type="Proteomes" id="UP001271274"/>
    </source>
</evidence>
<gene>
    <name evidence="10" type="ORF">PV662_41975</name>
</gene>
<keyword evidence="11" id="KW-1185">Reference proteome</keyword>
<evidence type="ECO:0000256" key="4">
    <source>
        <dbReference type="ARBA" id="ARBA00022989"/>
    </source>
</evidence>
<feature type="transmembrane region" description="Helical" evidence="8">
    <location>
        <begin position="743"/>
        <end position="768"/>
    </location>
</feature>
<feature type="transmembrane region" description="Helical" evidence="8">
    <location>
        <begin position="372"/>
        <end position="392"/>
    </location>
</feature>
<evidence type="ECO:0000256" key="5">
    <source>
        <dbReference type="ARBA" id="ARBA00023136"/>
    </source>
</evidence>
<reference evidence="10 11" key="1">
    <citation type="journal article" date="2023" name="Microb. Genom.">
        <title>Mesoterricola silvestris gen. nov., sp. nov., Mesoterricola sediminis sp. nov., Geothrix oryzae sp. nov., Geothrix edaphica sp. nov., Geothrix rubra sp. nov., and Geothrix limicola sp. nov., six novel members of Acidobacteriota isolated from soils.</title>
        <authorList>
            <person name="Weisberg A.J."/>
            <person name="Pearce E."/>
            <person name="Kramer C.G."/>
            <person name="Chang J.H."/>
            <person name="Clarke C.R."/>
        </authorList>
    </citation>
    <scope>NUCLEOTIDE SEQUENCE [LARGE SCALE GENOMIC DNA]</scope>
    <source>
        <strain evidence="10 11">ID09-01A</strain>
    </source>
</reference>
<protein>
    <submittedName>
        <fullName evidence="10">FtsX-like permease family protein</fullName>
    </submittedName>
</protein>
<dbReference type="PANTHER" id="PTHR30572">
    <property type="entry name" value="MEMBRANE COMPONENT OF TRANSPORTER-RELATED"/>
    <property type="match status" value="1"/>
</dbReference>
<dbReference type="EMBL" id="JARAYU010000024">
    <property type="protein sequence ID" value="MDX3706176.1"/>
    <property type="molecule type" value="Genomic_DNA"/>
</dbReference>
<keyword evidence="2" id="KW-1003">Cell membrane</keyword>
<feature type="transmembrane region" description="Helical" evidence="8">
    <location>
        <begin position="789"/>
        <end position="814"/>
    </location>
</feature>
<dbReference type="Proteomes" id="UP001271274">
    <property type="component" value="Unassembled WGS sequence"/>
</dbReference>
<feature type="transmembrane region" description="Helical" evidence="8">
    <location>
        <begin position="281"/>
        <end position="308"/>
    </location>
</feature>
<evidence type="ECO:0000256" key="8">
    <source>
        <dbReference type="SAM" id="Phobius"/>
    </source>
</evidence>
<feature type="transmembrane region" description="Helical" evidence="8">
    <location>
        <begin position="457"/>
        <end position="483"/>
    </location>
</feature>
<keyword evidence="4 8" id="KW-1133">Transmembrane helix</keyword>
<comment type="subcellular location">
    <subcellularLocation>
        <location evidence="1">Cell membrane</location>
        <topology evidence="1">Multi-pass membrane protein</topology>
    </subcellularLocation>
</comment>
<organism evidence="10 11">
    <name type="scientific">Streptomyces europaeiscabiei</name>
    <dbReference type="NCBI Taxonomy" id="146819"/>
    <lineage>
        <taxon>Bacteria</taxon>
        <taxon>Bacillati</taxon>
        <taxon>Actinomycetota</taxon>
        <taxon>Actinomycetes</taxon>
        <taxon>Kitasatosporales</taxon>
        <taxon>Streptomycetaceae</taxon>
        <taxon>Streptomyces</taxon>
    </lineage>
</organism>
<feature type="region of interest" description="Disordered" evidence="7">
    <location>
        <begin position="196"/>
        <end position="221"/>
    </location>
</feature>
<dbReference type="InterPro" id="IPR050250">
    <property type="entry name" value="Macrolide_Exporter_MacB"/>
</dbReference>
<evidence type="ECO:0000313" key="10">
    <source>
        <dbReference type="EMBL" id="MDX3706176.1"/>
    </source>
</evidence>
<evidence type="ECO:0000256" key="1">
    <source>
        <dbReference type="ARBA" id="ARBA00004651"/>
    </source>
</evidence>
<evidence type="ECO:0000256" key="6">
    <source>
        <dbReference type="ARBA" id="ARBA00038076"/>
    </source>
</evidence>
<evidence type="ECO:0000259" key="9">
    <source>
        <dbReference type="Pfam" id="PF02687"/>
    </source>
</evidence>
<evidence type="ECO:0000256" key="2">
    <source>
        <dbReference type="ARBA" id="ARBA00022475"/>
    </source>
</evidence>
<dbReference type="RefSeq" id="WP_319063633.1">
    <property type="nucleotide sequence ID" value="NZ_JARAYT010000010.1"/>
</dbReference>
<feature type="domain" description="ABC3 transporter permease C-terminal" evidence="9">
    <location>
        <begin position="284"/>
        <end position="399"/>
    </location>
</feature>
<dbReference type="Pfam" id="PF02687">
    <property type="entry name" value="FtsX"/>
    <property type="match status" value="2"/>
</dbReference>
<feature type="transmembrane region" description="Helical" evidence="8">
    <location>
        <begin position="329"/>
        <end position="352"/>
    </location>
</feature>
<feature type="transmembrane region" description="Helical" evidence="8">
    <location>
        <begin position="20"/>
        <end position="42"/>
    </location>
</feature>
<accession>A0ABU4NUA4</accession>
<sequence length="831" mass="82575">MSALGRVVRAGVGRRRVQTVVMVLTTLMAVTASVLAVGLLVAARAPFERAFAEQRGAHLTGQFDGAKVTAARLAETTDAPGVTATAGPFLTLSVRPRTVTGSDFMPAGVDLPPLTVVGRKDPGGPVDEIDLIEGSWATRPGQIVLAADGIPLRPGARLTVPDAPGAPTLTVVGLARSVTGTGDAWVTPAQAEALAETSAAGSAGSAESAENTESGNGVGGEGGSASYEMLYRFRHAATDSEVAVGRAAIVAAVPAGAMSGARSYLTVKQEETANAMAFVPFLAAFGVLGLCLSVLVIGIVVGGAVGAATRRIGVLKALGFTPAQVVRAYVAQALVPAAVGCVLGVALGNALAVPVLAEVGEAFGAPAGGIPVWVDVAVPGAALVLVAGAAVVPALRAGRLRTVEAIAVGGGRGVAGRGGPGRGRAARRLRRFTARLPLPRAVGLGLAHPFARPARSATVAAAVAFGAVSVTFAVGLALTLGAVQEGRRLDSAGAVVVEAGGGQGPPGAEVVRADGGGVAEKADPEAVTAVLRAQKGTGRFYATAQAQVGAFGITGATTVVAYEGDSAWGAPGLVSGHWLDGPGQAVVTSRFLTAAGIGVGDTVTLTENGRRATVRIVGEAFFTQGQGMVLLTSTATLTELGLGAQALPGRYHVQTEPGTDPAAYPDSLNRAFDEAGIGAFARAATADSSSVIVAMDALIGMLTLMLVVVAGLGVLNTVVLDTRDRVHDLGVFKALGMTPRQTVAMVVTSVAGVGLLAGLVAVPAGIALHRAVIPLMGDAIGMTLPATDIAVYDGPVLASLALGGLVIAVAGALLPAGWAARAGTAAALRTE</sequence>
<feature type="domain" description="ABC3 transporter permease C-terminal" evidence="9">
    <location>
        <begin position="701"/>
        <end position="816"/>
    </location>
</feature>
<dbReference type="InterPro" id="IPR003838">
    <property type="entry name" value="ABC3_permease_C"/>
</dbReference>
<comment type="similarity">
    <text evidence="6">Belongs to the ABC-4 integral membrane protein family.</text>
</comment>
<feature type="transmembrane region" description="Helical" evidence="8">
    <location>
        <begin position="691"/>
        <end position="715"/>
    </location>
</feature>
<name>A0ABU4NUA4_9ACTN</name>
<evidence type="ECO:0000256" key="7">
    <source>
        <dbReference type="SAM" id="MobiDB-lite"/>
    </source>
</evidence>
<dbReference type="PANTHER" id="PTHR30572:SF4">
    <property type="entry name" value="ABC TRANSPORTER PERMEASE YTRF"/>
    <property type="match status" value="1"/>
</dbReference>